<dbReference type="RefSeq" id="WP_130058142.1">
    <property type="nucleotide sequence ID" value="NZ_JADNPJ010000050.1"/>
</dbReference>
<dbReference type="Gene3D" id="1.25.40.10">
    <property type="entry name" value="Tetratricopeptide repeat domain"/>
    <property type="match status" value="2"/>
</dbReference>
<protein>
    <recommendedName>
        <fullName evidence="6">Tetratricopeptide repeat protein</fullName>
    </recommendedName>
</protein>
<sequence length="568" mass="65677">MMRRLLSIFCFLVLLCSFWAACDPVDKRLSIVETLVEEKPDSVLNILRTSFSVQELNDRDQMRYHLLLIQAMDKCGQSIVEMDSLIDLITGYYADSDNFGNKAFCYFYKGRICYDIGHYEEATVAFKKAEEYALRAGNKRLVSLICNNLGYTDYESDLYPEAIVQFRKVFNYAEDCRDTLRMISNLQNIGQCFILLEQPDSVSYCVEKMQSLLPGVKADEKFCDIWHNMAVLYFYCGSPDKVLGYLGETMKTSRNSDKLYRSYVVMGELYYEQGDKDKAQQCWKVACATEDPEVKAYLYKCLSDFAYAEGDYKMAADRAVSYIAYADSLYRRTTAKEVAEIQARYDNEVLKVANLQYKIFLLCLFLFCIVILFIIWLLYAKNKKEKTVMEIRFRNIISQKEQEISSYKLSLELAESSERKNSEGIERLRKLVEERESELSELKELYKAKRANYQEICTCVSIVNGMNICQNALTGKKRTTLQTKDCKDVVVYYQTVDAAFIVSLEKVLVGLTPQDKLVCILFRIGLTHQQVADFLGNTSETLSRRKSRLKSRYVHADARKLEDLICTL</sequence>
<dbReference type="SMART" id="SM00028">
    <property type="entry name" value="TPR"/>
    <property type="match status" value="4"/>
</dbReference>
<gene>
    <name evidence="4" type="ORF">F3F73_22925</name>
</gene>
<evidence type="ECO:0000256" key="3">
    <source>
        <dbReference type="SAM" id="SignalP"/>
    </source>
</evidence>
<evidence type="ECO:0000313" key="4">
    <source>
        <dbReference type="EMBL" id="KAA3756947.1"/>
    </source>
</evidence>
<accession>A0A7J4XCF9</accession>
<evidence type="ECO:0000256" key="1">
    <source>
        <dbReference type="SAM" id="Coils"/>
    </source>
</evidence>
<feature type="coiled-coil region" evidence="1">
    <location>
        <begin position="425"/>
        <end position="452"/>
    </location>
</feature>
<proteinExistence type="predicted"/>
<organism evidence="4 5">
    <name type="scientific">Bacteroides salyersiae</name>
    <dbReference type="NCBI Taxonomy" id="291644"/>
    <lineage>
        <taxon>Bacteria</taxon>
        <taxon>Pseudomonadati</taxon>
        <taxon>Bacteroidota</taxon>
        <taxon>Bacteroidia</taxon>
        <taxon>Bacteroidales</taxon>
        <taxon>Bacteroidaceae</taxon>
        <taxon>Bacteroides</taxon>
    </lineage>
</organism>
<reference evidence="4 5" key="1">
    <citation type="journal article" date="2019" name="Nat. Med.">
        <title>A library of human gut bacterial isolates paired with longitudinal multiomics data enables mechanistic microbiome research.</title>
        <authorList>
            <person name="Poyet M."/>
            <person name="Groussin M."/>
            <person name="Gibbons S.M."/>
            <person name="Avila-Pacheco J."/>
            <person name="Jiang X."/>
            <person name="Kearney S.M."/>
            <person name="Perrotta A.R."/>
            <person name="Berdy B."/>
            <person name="Zhao S."/>
            <person name="Lieberman T.D."/>
            <person name="Swanson P.K."/>
            <person name="Smith M."/>
            <person name="Roesemann S."/>
            <person name="Alexander J.E."/>
            <person name="Rich S.A."/>
            <person name="Livny J."/>
            <person name="Vlamakis H."/>
            <person name="Clish C."/>
            <person name="Bullock K."/>
            <person name="Deik A."/>
            <person name="Scott J."/>
            <person name="Pierce K.A."/>
            <person name="Xavier R.J."/>
            <person name="Alm E.J."/>
        </authorList>
    </citation>
    <scope>NUCLEOTIDE SEQUENCE [LARGE SCALE GENOMIC DNA]</scope>
    <source>
        <strain evidence="4 5">BIOML-A10</strain>
    </source>
</reference>
<dbReference type="PROSITE" id="PS51257">
    <property type="entry name" value="PROKAR_LIPOPROTEIN"/>
    <property type="match status" value="1"/>
</dbReference>
<keyword evidence="2" id="KW-0472">Membrane</keyword>
<keyword evidence="3" id="KW-0732">Signal</keyword>
<evidence type="ECO:0008006" key="6">
    <source>
        <dbReference type="Google" id="ProtNLM"/>
    </source>
</evidence>
<name>A0A7J4XCF9_9BACE</name>
<feature type="signal peptide" evidence="3">
    <location>
        <begin position="1"/>
        <end position="21"/>
    </location>
</feature>
<evidence type="ECO:0000256" key="2">
    <source>
        <dbReference type="SAM" id="Phobius"/>
    </source>
</evidence>
<dbReference type="AlphaFoldDB" id="A0A7J4XCF9"/>
<keyword evidence="2" id="KW-1133">Transmembrane helix</keyword>
<dbReference type="Proteomes" id="UP000422221">
    <property type="component" value="Unassembled WGS sequence"/>
</dbReference>
<keyword evidence="1" id="KW-0175">Coiled coil</keyword>
<evidence type="ECO:0000313" key="5">
    <source>
        <dbReference type="Proteomes" id="UP000422221"/>
    </source>
</evidence>
<keyword evidence="2" id="KW-0812">Transmembrane</keyword>
<feature type="transmembrane region" description="Helical" evidence="2">
    <location>
        <begin position="359"/>
        <end position="379"/>
    </location>
</feature>
<comment type="caution">
    <text evidence="4">The sequence shown here is derived from an EMBL/GenBank/DDBJ whole genome shotgun (WGS) entry which is preliminary data.</text>
</comment>
<dbReference type="InterPro" id="IPR011990">
    <property type="entry name" value="TPR-like_helical_dom_sf"/>
</dbReference>
<dbReference type="SUPFAM" id="SSF48452">
    <property type="entry name" value="TPR-like"/>
    <property type="match status" value="1"/>
</dbReference>
<dbReference type="EMBL" id="VWMK01000039">
    <property type="protein sequence ID" value="KAA3756947.1"/>
    <property type="molecule type" value="Genomic_DNA"/>
</dbReference>
<dbReference type="InterPro" id="IPR019734">
    <property type="entry name" value="TPR_rpt"/>
</dbReference>
<feature type="chain" id="PRO_5029739475" description="Tetratricopeptide repeat protein" evidence="3">
    <location>
        <begin position="22"/>
        <end position="568"/>
    </location>
</feature>